<keyword evidence="3" id="KW-1003">Cell membrane</keyword>
<name>A0A7C4YQX3_UNCW3</name>
<evidence type="ECO:0000256" key="2">
    <source>
        <dbReference type="ARBA" id="ARBA00005381"/>
    </source>
</evidence>
<comment type="similarity">
    <text evidence="2">Belongs to the adenylyl cyclase class-3 family.</text>
</comment>
<feature type="domain" description="Guanylate cyclase" evidence="8">
    <location>
        <begin position="402"/>
        <end position="530"/>
    </location>
</feature>
<dbReference type="SUPFAM" id="SSF55073">
    <property type="entry name" value="Nucleotide cyclase"/>
    <property type="match status" value="1"/>
</dbReference>
<dbReference type="InterPro" id="IPR029787">
    <property type="entry name" value="Nucleotide_cyclase"/>
</dbReference>
<comment type="caution">
    <text evidence="9">The sequence shown here is derived from an EMBL/GenBank/DDBJ whole genome shotgun (WGS) entry which is preliminary data.</text>
</comment>
<dbReference type="SMART" id="SM01080">
    <property type="entry name" value="CHASE2"/>
    <property type="match status" value="1"/>
</dbReference>
<feature type="transmembrane region" description="Helical" evidence="7">
    <location>
        <begin position="6"/>
        <end position="27"/>
    </location>
</feature>
<evidence type="ECO:0000256" key="6">
    <source>
        <dbReference type="ARBA" id="ARBA00023136"/>
    </source>
</evidence>
<feature type="transmembrane region" description="Helical" evidence="7">
    <location>
        <begin position="313"/>
        <end position="332"/>
    </location>
</feature>
<dbReference type="GO" id="GO:0030313">
    <property type="term" value="C:cell envelope"/>
    <property type="evidence" value="ECO:0007669"/>
    <property type="project" value="UniProtKB-SubCell"/>
</dbReference>
<dbReference type="AlphaFoldDB" id="A0A7C4YQX3"/>
<dbReference type="PANTHER" id="PTHR43081:SF1">
    <property type="entry name" value="ADENYLATE CYCLASE, TERMINAL-DIFFERENTIATION SPECIFIC"/>
    <property type="match status" value="1"/>
</dbReference>
<evidence type="ECO:0000313" key="9">
    <source>
        <dbReference type="EMBL" id="HGW91228.1"/>
    </source>
</evidence>
<dbReference type="InterPro" id="IPR001054">
    <property type="entry name" value="A/G_cyclase"/>
</dbReference>
<organism evidence="9">
    <name type="scientific">candidate division WOR-3 bacterium</name>
    <dbReference type="NCBI Taxonomy" id="2052148"/>
    <lineage>
        <taxon>Bacteria</taxon>
        <taxon>Bacteria division WOR-3</taxon>
    </lineage>
</organism>
<protein>
    <submittedName>
        <fullName evidence="9">Adenylate/guanylate cyclase domain-containing protein</fullName>
    </submittedName>
</protein>
<sequence>MIKKLIYSFIVFILSFILSFTGPLRFLELKLIDSRFRVRGIKPAPEDIVIVEIDETTYKALGIRFPYPRDYYAKFLRNLKKAGARVVGIDIEFDIEDYFLEKDSIFSDAICDFKNVVLASKIVDNGIVEPNPVIGKCAHTGFVNTILDFDGFLRRYLYRSKRGYKSFGLKVAEVLGKEFDISGSRYLYYYGPSRTFTYVPFYRVLDDEEFFVPGIEDSANDVNIFNELLNEGVFKDKIVLLGVTLEEFRDFVYTPFFSGKGLTPGVEIHATAIGNLLKNESVKVFNNLFLWLILFVLTILLFLFPYSKPLRTSIIFIIFLIIIISLNFYLFIRFNTIIKLIPEILVITITYIVGTTDSIFVSQRERRYIKNVFQKYVPGVILEEIVKNPKGIELGGEEKVLTVMFTDIEGFTSFSEGKEPRVVVNLINQYLSSMTKIIFKHKGTVDKYEGDAIMSIFGAPYYFDEHPLEAVLSALEMKDEIKKMWENGFPKLKTRFGINTGKMIVGNLGTEERMDYTVIGDSVNLASRLEGANKFYGTTILISESTAQYVRDKIPLREIDKIRVKGKVEPVTIYEPLGFEWNDALRIYIEKYENALKYYRERKWEEAEKVFFEIYNFSKDRVAGIFLDRINIFKRNPPPDDWDGVFTFTEK</sequence>
<evidence type="ECO:0000256" key="5">
    <source>
        <dbReference type="ARBA" id="ARBA00022989"/>
    </source>
</evidence>
<dbReference type="FunFam" id="3.30.70.1230:FF:000016">
    <property type="entry name" value="Adenylate/guanylate cyclase domain-containing protein"/>
    <property type="match status" value="1"/>
</dbReference>
<dbReference type="Gene3D" id="3.30.70.1230">
    <property type="entry name" value="Nucleotide cyclase"/>
    <property type="match status" value="1"/>
</dbReference>
<keyword evidence="6 7" id="KW-0472">Membrane</keyword>
<feature type="transmembrane region" description="Helical" evidence="7">
    <location>
        <begin position="344"/>
        <end position="361"/>
    </location>
</feature>
<dbReference type="PANTHER" id="PTHR43081">
    <property type="entry name" value="ADENYLATE CYCLASE, TERMINAL-DIFFERENTIATION SPECIFIC-RELATED"/>
    <property type="match status" value="1"/>
</dbReference>
<accession>A0A7C4YQX3</accession>
<proteinExistence type="inferred from homology"/>
<gene>
    <name evidence="9" type="ORF">ENV67_01635</name>
</gene>
<keyword evidence="5 7" id="KW-1133">Transmembrane helix</keyword>
<dbReference type="SMART" id="SM00044">
    <property type="entry name" value="CYCc"/>
    <property type="match status" value="1"/>
</dbReference>
<evidence type="ECO:0000259" key="8">
    <source>
        <dbReference type="PROSITE" id="PS50125"/>
    </source>
</evidence>
<evidence type="ECO:0000256" key="7">
    <source>
        <dbReference type="SAM" id="Phobius"/>
    </source>
</evidence>
<dbReference type="PROSITE" id="PS50125">
    <property type="entry name" value="GUANYLATE_CYCLASE_2"/>
    <property type="match status" value="1"/>
</dbReference>
<dbReference type="GO" id="GO:0035556">
    <property type="term" value="P:intracellular signal transduction"/>
    <property type="evidence" value="ECO:0007669"/>
    <property type="project" value="InterPro"/>
</dbReference>
<reference evidence="9" key="1">
    <citation type="journal article" date="2020" name="mSystems">
        <title>Genome- and Community-Level Interaction Insights into Carbon Utilization and Element Cycling Functions of Hydrothermarchaeota in Hydrothermal Sediment.</title>
        <authorList>
            <person name="Zhou Z."/>
            <person name="Liu Y."/>
            <person name="Xu W."/>
            <person name="Pan J."/>
            <person name="Luo Z.H."/>
            <person name="Li M."/>
        </authorList>
    </citation>
    <scope>NUCLEOTIDE SEQUENCE [LARGE SCALE GENOMIC DNA]</scope>
    <source>
        <strain evidence="9">SpSt-780</strain>
    </source>
</reference>
<dbReference type="Pfam" id="PF00211">
    <property type="entry name" value="Guanylate_cyc"/>
    <property type="match status" value="1"/>
</dbReference>
<keyword evidence="4 7" id="KW-0812">Transmembrane</keyword>
<dbReference type="CDD" id="cd07302">
    <property type="entry name" value="CHD"/>
    <property type="match status" value="1"/>
</dbReference>
<evidence type="ECO:0000256" key="1">
    <source>
        <dbReference type="ARBA" id="ARBA00004196"/>
    </source>
</evidence>
<dbReference type="InterPro" id="IPR007890">
    <property type="entry name" value="CHASE2"/>
</dbReference>
<dbReference type="GO" id="GO:0006171">
    <property type="term" value="P:cAMP biosynthetic process"/>
    <property type="evidence" value="ECO:0007669"/>
    <property type="project" value="TreeGrafter"/>
</dbReference>
<dbReference type="Pfam" id="PF05226">
    <property type="entry name" value="CHASE2"/>
    <property type="match status" value="1"/>
</dbReference>
<evidence type="ECO:0000256" key="4">
    <source>
        <dbReference type="ARBA" id="ARBA00022692"/>
    </source>
</evidence>
<evidence type="ECO:0000256" key="3">
    <source>
        <dbReference type="ARBA" id="ARBA00022475"/>
    </source>
</evidence>
<dbReference type="GO" id="GO:0004016">
    <property type="term" value="F:adenylate cyclase activity"/>
    <property type="evidence" value="ECO:0007669"/>
    <property type="project" value="UniProtKB-ARBA"/>
</dbReference>
<feature type="transmembrane region" description="Helical" evidence="7">
    <location>
        <begin position="288"/>
        <end position="307"/>
    </location>
</feature>
<dbReference type="EMBL" id="DTHG01000019">
    <property type="protein sequence ID" value="HGW91228.1"/>
    <property type="molecule type" value="Genomic_DNA"/>
</dbReference>
<comment type="subcellular location">
    <subcellularLocation>
        <location evidence="1">Cell envelope</location>
    </subcellularLocation>
</comment>
<dbReference type="InterPro" id="IPR050697">
    <property type="entry name" value="Adenylyl/Guanylyl_Cyclase_3/4"/>
</dbReference>